<comment type="caution">
    <text evidence="1">The sequence shown here is derived from an EMBL/GenBank/DDBJ whole genome shotgun (WGS) entry which is preliminary data.</text>
</comment>
<protein>
    <submittedName>
        <fullName evidence="1">Uncharacterized protein</fullName>
    </submittedName>
</protein>
<dbReference type="Proteomes" id="UP001597261">
    <property type="component" value="Unassembled WGS sequence"/>
</dbReference>
<dbReference type="RefSeq" id="WP_381080689.1">
    <property type="nucleotide sequence ID" value="NZ_JBHUDX010000023.1"/>
</dbReference>
<accession>A0ABW4IME3</accession>
<dbReference type="EMBL" id="JBHUDX010000023">
    <property type="protein sequence ID" value="MFD1658460.1"/>
    <property type="molecule type" value="Genomic_DNA"/>
</dbReference>
<organism evidence="1 2">
    <name type="scientific">Streptomyces caeni</name>
    <dbReference type="NCBI Taxonomy" id="2307231"/>
    <lineage>
        <taxon>Bacteria</taxon>
        <taxon>Bacillati</taxon>
        <taxon>Actinomycetota</taxon>
        <taxon>Actinomycetes</taxon>
        <taxon>Kitasatosporales</taxon>
        <taxon>Streptomycetaceae</taxon>
        <taxon>Streptomyces</taxon>
    </lineage>
</organism>
<evidence type="ECO:0000313" key="2">
    <source>
        <dbReference type="Proteomes" id="UP001597261"/>
    </source>
</evidence>
<keyword evidence="2" id="KW-1185">Reference proteome</keyword>
<gene>
    <name evidence="1" type="ORF">ACFSL4_09615</name>
</gene>
<name>A0ABW4IME3_9ACTN</name>
<reference evidence="2" key="1">
    <citation type="journal article" date="2019" name="Int. J. Syst. Evol. Microbiol.">
        <title>The Global Catalogue of Microorganisms (GCM) 10K type strain sequencing project: providing services to taxonomists for standard genome sequencing and annotation.</title>
        <authorList>
            <consortium name="The Broad Institute Genomics Platform"/>
            <consortium name="The Broad Institute Genome Sequencing Center for Infectious Disease"/>
            <person name="Wu L."/>
            <person name="Ma J."/>
        </authorList>
    </citation>
    <scope>NUCLEOTIDE SEQUENCE [LARGE SCALE GENOMIC DNA]</scope>
    <source>
        <strain evidence="2">CGMCC 1.12470</strain>
    </source>
</reference>
<sequence>MPRAISLRQVGKSCTRGVRVVERLSLDIRPGEFLVLVFGHPGSSVVGSRTHGVRGRRDVHAV</sequence>
<evidence type="ECO:0000313" key="1">
    <source>
        <dbReference type="EMBL" id="MFD1658460.1"/>
    </source>
</evidence>
<proteinExistence type="predicted"/>